<feature type="chain" id="PRO_5004342065" evidence="3">
    <location>
        <begin position="36"/>
        <end position="169"/>
    </location>
</feature>
<dbReference type="PANTHER" id="PTHR33227">
    <property type="entry name" value="STIGMA-SPECIFIC STIG1-LIKE PROTEIN 3"/>
    <property type="match status" value="1"/>
</dbReference>
<evidence type="ECO:0000313" key="5">
    <source>
        <dbReference type="Proteomes" id="UP000029121"/>
    </source>
</evidence>
<dbReference type="Proteomes" id="UP000029121">
    <property type="component" value="Unassembled WGS sequence"/>
</dbReference>
<dbReference type="EMBL" id="KB870805">
    <property type="protein sequence ID" value="EOA37697.1"/>
    <property type="molecule type" value="Genomic_DNA"/>
</dbReference>
<dbReference type="eggNOG" id="ENOG502S52A">
    <property type="taxonomic scope" value="Eukaryota"/>
</dbReference>
<dbReference type="PANTHER" id="PTHR33227:SF6">
    <property type="entry name" value="PROTEIN GRIM REAPER"/>
    <property type="match status" value="1"/>
</dbReference>
<feature type="signal peptide" evidence="3">
    <location>
        <begin position="1"/>
        <end position="35"/>
    </location>
</feature>
<evidence type="ECO:0000313" key="4">
    <source>
        <dbReference type="EMBL" id="EOA37697.1"/>
    </source>
</evidence>
<dbReference type="STRING" id="81985.R0GP23"/>
<keyword evidence="2 3" id="KW-0732">Signal</keyword>
<evidence type="ECO:0000256" key="1">
    <source>
        <dbReference type="ARBA" id="ARBA00006010"/>
    </source>
</evidence>
<dbReference type="InterPro" id="IPR006969">
    <property type="entry name" value="Stig-like"/>
</dbReference>
<evidence type="ECO:0000256" key="2">
    <source>
        <dbReference type="ARBA" id="ARBA00022729"/>
    </source>
</evidence>
<evidence type="ECO:0000256" key="3">
    <source>
        <dbReference type="SAM" id="SignalP"/>
    </source>
</evidence>
<gene>
    <name evidence="4" type="ORF">CARUB_v10012396mg</name>
</gene>
<dbReference type="AlphaFoldDB" id="R0GP23"/>
<comment type="similarity">
    <text evidence="1">Belongs to the STIG1 family.</text>
</comment>
<proteinExistence type="inferred from homology"/>
<dbReference type="Pfam" id="PF04885">
    <property type="entry name" value="Stig1"/>
    <property type="match status" value="1"/>
</dbReference>
<reference evidence="5" key="1">
    <citation type="journal article" date="2013" name="Nat. Genet.">
        <title>The Capsella rubella genome and the genomic consequences of rapid mating system evolution.</title>
        <authorList>
            <person name="Slotte T."/>
            <person name="Hazzouri K.M."/>
            <person name="Agren J.A."/>
            <person name="Koenig D."/>
            <person name="Maumus F."/>
            <person name="Guo Y.L."/>
            <person name="Steige K."/>
            <person name="Platts A.E."/>
            <person name="Escobar J.S."/>
            <person name="Newman L.K."/>
            <person name="Wang W."/>
            <person name="Mandakova T."/>
            <person name="Vello E."/>
            <person name="Smith L.M."/>
            <person name="Henz S.R."/>
            <person name="Steffen J."/>
            <person name="Takuno S."/>
            <person name="Brandvain Y."/>
            <person name="Coop G."/>
            <person name="Andolfatto P."/>
            <person name="Hu T.T."/>
            <person name="Blanchette M."/>
            <person name="Clark R.M."/>
            <person name="Quesneville H."/>
            <person name="Nordborg M."/>
            <person name="Gaut B.S."/>
            <person name="Lysak M.A."/>
            <person name="Jenkins J."/>
            <person name="Grimwood J."/>
            <person name="Chapman J."/>
            <person name="Prochnik S."/>
            <person name="Shu S."/>
            <person name="Rokhsar D."/>
            <person name="Schmutz J."/>
            <person name="Weigel D."/>
            <person name="Wright S.I."/>
        </authorList>
    </citation>
    <scope>NUCLEOTIDE SEQUENCE [LARGE SCALE GENOMIC DNA]</scope>
    <source>
        <strain evidence="5">cv. Monte Gargano</strain>
    </source>
</reference>
<dbReference type="OrthoDB" id="2013942at2759"/>
<organism evidence="4 5">
    <name type="scientific">Capsella rubella</name>
    <dbReference type="NCBI Taxonomy" id="81985"/>
    <lineage>
        <taxon>Eukaryota</taxon>
        <taxon>Viridiplantae</taxon>
        <taxon>Streptophyta</taxon>
        <taxon>Embryophyta</taxon>
        <taxon>Tracheophyta</taxon>
        <taxon>Spermatophyta</taxon>
        <taxon>Magnoliopsida</taxon>
        <taxon>eudicotyledons</taxon>
        <taxon>Gunneridae</taxon>
        <taxon>Pentapetalae</taxon>
        <taxon>rosids</taxon>
        <taxon>malvids</taxon>
        <taxon>Brassicales</taxon>
        <taxon>Brassicaceae</taxon>
        <taxon>Camelineae</taxon>
        <taxon>Capsella</taxon>
    </lineage>
</organism>
<protein>
    <submittedName>
        <fullName evidence="4">Uncharacterized protein</fullName>
    </submittedName>
</protein>
<accession>R0GP23</accession>
<keyword evidence="5" id="KW-1185">Reference proteome</keyword>
<name>R0GP23_9BRAS</name>
<dbReference type="KEGG" id="crb:17899506"/>
<sequence length="169" mass="18553">MVIKFPSTIIKTTSLLSLILYFLLTATSSPNSVLADQDVVDQDEDPEYYILDEAPSILSNVTVSSKTRLLVSHYKKIKKGMRCHVASYNICNGVKANNGTSLLHCCKKHCRNILGDMNNCGRCGHKCGFGQRCCGGVCTYVNFNPNHCGKCTRKCASGVKCEYGYCGYA</sequence>